<reference evidence="3" key="1">
    <citation type="journal article" date="2019" name="Int. J. Syst. Evol. Microbiol.">
        <title>The Global Catalogue of Microorganisms (GCM) 10K type strain sequencing project: providing services to taxonomists for standard genome sequencing and annotation.</title>
        <authorList>
            <consortium name="The Broad Institute Genomics Platform"/>
            <consortium name="The Broad Institute Genome Sequencing Center for Infectious Disease"/>
            <person name="Wu L."/>
            <person name="Ma J."/>
        </authorList>
    </citation>
    <scope>NUCLEOTIDE SEQUENCE [LARGE SCALE GENOMIC DNA]</scope>
    <source>
        <strain evidence="3">CCUG 54522</strain>
    </source>
</reference>
<evidence type="ECO:0000313" key="3">
    <source>
        <dbReference type="Proteomes" id="UP001596135"/>
    </source>
</evidence>
<evidence type="ECO:0008006" key="4">
    <source>
        <dbReference type="Google" id="ProtNLM"/>
    </source>
</evidence>
<feature type="region of interest" description="Disordered" evidence="1">
    <location>
        <begin position="12"/>
        <end position="33"/>
    </location>
</feature>
<name>A0ABW1LFF1_9ACTN</name>
<comment type="caution">
    <text evidence="2">The sequence shown here is derived from an EMBL/GenBank/DDBJ whole genome shotgun (WGS) entry which is preliminary data.</text>
</comment>
<keyword evidence="3" id="KW-1185">Reference proteome</keyword>
<dbReference type="RefSeq" id="WP_379150368.1">
    <property type="nucleotide sequence ID" value="NZ_JBHSRJ010000002.1"/>
</dbReference>
<sequence length="461" mass="46874">MLAAGLTAPGGAAVGAAPPDLDRGGPGSWTKISTGGSGINFESSLHRTADGVLHVLYPRSSGADTGLAHTSISAGGAVTGQQDVLGTTWSIMDSAPVLVDGPGGGLRAVFGGQQTTSAGFWSDGRMYTATAPASGASWTLPAEAVGDSHSAYGSYGTAATTLADGTPVAAYPLNSSITWHVGTGAGGDQTFDVPCCAYDMTMVRDGENVWMAWYANGTGASANGTFVRQIYPTLGPIIKAPGSSVGGDSLPAGRVAMVARAGGGVYLAYCTGYPYCENVGLWKVGSSKVLKVPGTKYANLVALSAGPTGRLWLAWSDNIPVVKALRTDRSVGKLGTVRNVGMPHGKAAVYSLAIEGSTGRGDVVIQVGDGFWHTQVVAALTVRGKPGVWKHGTKKQKVAFTVTDAGDAVAGAVVKVGPKHCTTKASGKCVIAFPKSTKKGRLVVLASKPGYANAKSTLRVK</sequence>
<protein>
    <recommendedName>
        <fullName evidence="4">Carboxypeptidase regulatory-like domain-containing protein</fullName>
    </recommendedName>
</protein>
<evidence type="ECO:0000256" key="1">
    <source>
        <dbReference type="SAM" id="MobiDB-lite"/>
    </source>
</evidence>
<gene>
    <name evidence="2" type="ORF">ACFPYL_03470</name>
</gene>
<evidence type="ECO:0000313" key="2">
    <source>
        <dbReference type="EMBL" id="MFC6042113.1"/>
    </source>
</evidence>
<accession>A0ABW1LFF1</accession>
<dbReference type="EMBL" id="JBHSRJ010000002">
    <property type="protein sequence ID" value="MFC6042113.1"/>
    <property type="molecule type" value="Genomic_DNA"/>
</dbReference>
<organism evidence="2 3">
    <name type="scientific">Nocardioides hankookensis</name>
    <dbReference type="NCBI Taxonomy" id="443157"/>
    <lineage>
        <taxon>Bacteria</taxon>
        <taxon>Bacillati</taxon>
        <taxon>Actinomycetota</taxon>
        <taxon>Actinomycetes</taxon>
        <taxon>Propionibacteriales</taxon>
        <taxon>Nocardioidaceae</taxon>
        <taxon>Nocardioides</taxon>
    </lineage>
</organism>
<proteinExistence type="predicted"/>
<dbReference type="Proteomes" id="UP001596135">
    <property type="component" value="Unassembled WGS sequence"/>
</dbReference>